<dbReference type="Proteomes" id="UP000824081">
    <property type="component" value="Unassembled WGS sequence"/>
</dbReference>
<dbReference type="GO" id="GO:0005886">
    <property type="term" value="C:plasma membrane"/>
    <property type="evidence" value="ECO:0007669"/>
    <property type="project" value="UniProtKB-SubCell"/>
</dbReference>
<evidence type="ECO:0000313" key="10">
    <source>
        <dbReference type="EMBL" id="HIU59076.1"/>
    </source>
</evidence>
<proteinExistence type="inferred from homology"/>
<evidence type="ECO:0000256" key="4">
    <source>
        <dbReference type="ARBA" id="ARBA00013208"/>
    </source>
</evidence>
<feature type="transmembrane region" description="Helical" evidence="8">
    <location>
        <begin position="25"/>
        <end position="45"/>
    </location>
</feature>
<dbReference type="SUPFAM" id="SSF51306">
    <property type="entry name" value="LexA/Signal peptidase"/>
    <property type="match status" value="1"/>
</dbReference>
<dbReference type="GO" id="GO:0004252">
    <property type="term" value="F:serine-type endopeptidase activity"/>
    <property type="evidence" value="ECO:0007669"/>
    <property type="project" value="InterPro"/>
</dbReference>
<protein>
    <recommendedName>
        <fullName evidence="4 8">Signal peptidase I</fullName>
        <ecNumber evidence="4 8">3.4.21.89</ecNumber>
    </recommendedName>
</protein>
<keyword evidence="6 8" id="KW-0378">Hydrolase</keyword>
<evidence type="ECO:0000313" key="11">
    <source>
        <dbReference type="Proteomes" id="UP000824081"/>
    </source>
</evidence>
<evidence type="ECO:0000256" key="7">
    <source>
        <dbReference type="PIRSR" id="PIRSR600223-1"/>
    </source>
</evidence>
<feature type="domain" description="Peptidase S26" evidence="9">
    <location>
        <begin position="33"/>
        <end position="169"/>
    </location>
</feature>
<dbReference type="EC" id="3.4.21.89" evidence="4 8"/>
<dbReference type="InterPro" id="IPR036286">
    <property type="entry name" value="LexA/Signal_pep-like_sf"/>
</dbReference>
<dbReference type="GO" id="GO:0009003">
    <property type="term" value="F:signal peptidase activity"/>
    <property type="evidence" value="ECO:0007669"/>
    <property type="project" value="UniProtKB-EC"/>
</dbReference>
<keyword evidence="5 8" id="KW-0645">Protease</keyword>
<comment type="subcellular location">
    <subcellularLocation>
        <location evidence="2">Cell membrane</location>
        <topology evidence="2">Single-pass type II membrane protein</topology>
    </subcellularLocation>
    <subcellularLocation>
        <location evidence="8">Membrane</location>
        <topology evidence="8">Single-pass type II membrane protein</topology>
    </subcellularLocation>
</comment>
<reference evidence="10" key="2">
    <citation type="journal article" date="2021" name="PeerJ">
        <title>Extensive microbial diversity within the chicken gut microbiome revealed by metagenomics and culture.</title>
        <authorList>
            <person name="Gilroy R."/>
            <person name="Ravi A."/>
            <person name="Getino M."/>
            <person name="Pursley I."/>
            <person name="Horton D.L."/>
            <person name="Alikhan N.F."/>
            <person name="Baker D."/>
            <person name="Gharbi K."/>
            <person name="Hall N."/>
            <person name="Watson M."/>
            <person name="Adriaenssens E.M."/>
            <person name="Foster-Nyarko E."/>
            <person name="Jarju S."/>
            <person name="Secka A."/>
            <person name="Antonio M."/>
            <person name="Oren A."/>
            <person name="Chaudhuri R.R."/>
            <person name="La Ragione R."/>
            <person name="Hildebrand F."/>
            <person name="Pallen M.J."/>
        </authorList>
    </citation>
    <scope>NUCLEOTIDE SEQUENCE</scope>
    <source>
        <strain evidence="10">11687</strain>
    </source>
</reference>
<accession>A0A9D1SGA3</accession>
<evidence type="ECO:0000256" key="2">
    <source>
        <dbReference type="ARBA" id="ARBA00004401"/>
    </source>
</evidence>
<comment type="catalytic activity">
    <reaction evidence="1 8">
        <text>Cleavage of hydrophobic, N-terminal signal or leader sequences from secreted and periplasmic proteins.</text>
        <dbReference type="EC" id="3.4.21.89"/>
    </reaction>
</comment>
<dbReference type="NCBIfam" id="TIGR02227">
    <property type="entry name" value="sigpep_I_bact"/>
    <property type="match status" value="1"/>
</dbReference>
<sequence>MKERDLRNGSLYEYRYRYKAKRSSALFFCALCLIVITALCFRMYWTSTFGGVYVDGQSMYPTLTTGDELLMKYGAEAERGDVIVVDVRSYGFSDTQFLIKRLIATEGDAVYCEGGQVYIRYAGTDDFVALYEPYAYCDYAYDFALYEVGEDEIFFLGDNRTNSRDSRYQEGLSHLTSSLYTVDDIYGVVPDWSVRFKGILKYLPGMRVSHS</sequence>
<dbReference type="PANTHER" id="PTHR43390:SF1">
    <property type="entry name" value="CHLOROPLAST PROCESSING PEPTIDASE"/>
    <property type="match status" value="1"/>
</dbReference>
<dbReference type="CDD" id="cd06530">
    <property type="entry name" value="S26_SPase_I"/>
    <property type="match status" value="1"/>
</dbReference>
<reference evidence="10" key="1">
    <citation type="submission" date="2020-10" db="EMBL/GenBank/DDBJ databases">
        <authorList>
            <person name="Gilroy R."/>
        </authorList>
    </citation>
    <scope>NUCLEOTIDE SEQUENCE</scope>
    <source>
        <strain evidence="10">11687</strain>
    </source>
</reference>
<organism evidence="10 11">
    <name type="scientific">Candidatus Scatosoma pullistercoris</name>
    <dbReference type="NCBI Taxonomy" id="2840934"/>
    <lineage>
        <taxon>Bacteria</taxon>
        <taxon>Bacillati</taxon>
        <taxon>Bacillota</taxon>
        <taxon>Clostridia</taxon>
        <taxon>Candidatus Scatosoma</taxon>
    </lineage>
</organism>
<dbReference type="InterPro" id="IPR000223">
    <property type="entry name" value="Pept_S26A_signal_pept_1"/>
</dbReference>
<gene>
    <name evidence="10" type="primary">lepB</name>
    <name evidence="10" type="ORF">IAC57_03135</name>
</gene>
<evidence type="ECO:0000256" key="5">
    <source>
        <dbReference type="ARBA" id="ARBA00022670"/>
    </source>
</evidence>
<comment type="similarity">
    <text evidence="3 8">Belongs to the peptidase S26 family.</text>
</comment>
<evidence type="ECO:0000256" key="6">
    <source>
        <dbReference type="ARBA" id="ARBA00022801"/>
    </source>
</evidence>
<dbReference type="EMBL" id="DVMZ01000082">
    <property type="protein sequence ID" value="HIU59076.1"/>
    <property type="molecule type" value="Genomic_DNA"/>
</dbReference>
<dbReference type="PROSITE" id="PS00501">
    <property type="entry name" value="SPASE_I_1"/>
    <property type="match status" value="1"/>
</dbReference>
<dbReference type="PRINTS" id="PR00727">
    <property type="entry name" value="LEADERPTASE"/>
</dbReference>
<evidence type="ECO:0000256" key="1">
    <source>
        <dbReference type="ARBA" id="ARBA00000677"/>
    </source>
</evidence>
<evidence type="ECO:0000259" key="9">
    <source>
        <dbReference type="Pfam" id="PF10502"/>
    </source>
</evidence>
<dbReference type="InterPro" id="IPR019756">
    <property type="entry name" value="Pept_S26A_signal_pept_1_Ser-AS"/>
</dbReference>
<feature type="active site" evidence="7">
    <location>
        <position position="100"/>
    </location>
</feature>
<dbReference type="Gene3D" id="2.10.109.10">
    <property type="entry name" value="Umud Fragment, subunit A"/>
    <property type="match status" value="1"/>
</dbReference>
<dbReference type="PROSITE" id="PS00761">
    <property type="entry name" value="SPASE_I_3"/>
    <property type="match status" value="1"/>
</dbReference>
<comment type="caution">
    <text evidence="10">The sequence shown here is derived from an EMBL/GenBank/DDBJ whole genome shotgun (WGS) entry which is preliminary data.</text>
</comment>
<dbReference type="InterPro" id="IPR019758">
    <property type="entry name" value="Pept_S26A_signal_pept_1_CS"/>
</dbReference>
<evidence type="ECO:0000256" key="8">
    <source>
        <dbReference type="RuleBase" id="RU362042"/>
    </source>
</evidence>
<dbReference type="Pfam" id="PF10502">
    <property type="entry name" value="Peptidase_S26"/>
    <property type="match status" value="1"/>
</dbReference>
<evidence type="ECO:0000256" key="3">
    <source>
        <dbReference type="ARBA" id="ARBA00009370"/>
    </source>
</evidence>
<feature type="active site" evidence="7">
    <location>
        <position position="58"/>
    </location>
</feature>
<name>A0A9D1SGA3_9FIRM</name>
<keyword evidence="8" id="KW-0812">Transmembrane</keyword>
<keyword evidence="8" id="KW-0472">Membrane</keyword>
<dbReference type="PANTHER" id="PTHR43390">
    <property type="entry name" value="SIGNAL PEPTIDASE I"/>
    <property type="match status" value="1"/>
</dbReference>
<dbReference type="GO" id="GO:0006465">
    <property type="term" value="P:signal peptide processing"/>
    <property type="evidence" value="ECO:0007669"/>
    <property type="project" value="InterPro"/>
</dbReference>
<keyword evidence="8" id="KW-1133">Transmembrane helix</keyword>
<dbReference type="AlphaFoldDB" id="A0A9D1SGA3"/>
<dbReference type="InterPro" id="IPR019533">
    <property type="entry name" value="Peptidase_S26"/>
</dbReference>